<reference evidence="7" key="1">
    <citation type="submission" date="2017-01" db="EMBL/GenBank/DDBJ databases">
        <title>Comparative genomics of anhydrobiosis in the tardigrade Hypsibius dujardini.</title>
        <authorList>
            <person name="Yoshida Y."/>
            <person name="Koutsovoulos G."/>
            <person name="Laetsch D."/>
            <person name="Stevens L."/>
            <person name="Kumar S."/>
            <person name="Horikawa D."/>
            <person name="Ishino K."/>
            <person name="Komine S."/>
            <person name="Tomita M."/>
            <person name="Blaxter M."/>
            <person name="Arakawa K."/>
        </authorList>
    </citation>
    <scope>NUCLEOTIDE SEQUENCE [LARGE SCALE GENOMIC DNA]</scope>
    <source>
        <strain evidence="7">Z151</strain>
    </source>
</reference>
<dbReference type="PROSITE" id="PS51651">
    <property type="entry name" value="DOCKER"/>
    <property type="match status" value="1"/>
</dbReference>
<dbReference type="SUPFAM" id="SSF48371">
    <property type="entry name" value="ARM repeat"/>
    <property type="match status" value="1"/>
</dbReference>
<comment type="caution">
    <text evidence="6">The sequence shown here is derived from an EMBL/GenBank/DDBJ whole genome shotgun (WGS) entry which is preliminary data.</text>
</comment>
<evidence type="ECO:0000256" key="2">
    <source>
        <dbReference type="PROSITE-ProRule" id="PRU00984"/>
    </source>
</evidence>
<keyword evidence="1" id="KW-0344">Guanine-nucleotide releasing factor</keyword>
<dbReference type="InterPro" id="IPR046770">
    <property type="entry name" value="DOCKER_Lobe_B"/>
</dbReference>
<protein>
    <submittedName>
        <fullName evidence="6">Dedicator of cytokinesis protein 7</fullName>
    </submittedName>
</protein>
<evidence type="ECO:0000313" key="6">
    <source>
        <dbReference type="EMBL" id="OWA50965.1"/>
    </source>
</evidence>
<evidence type="ECO:0000256" key="3">
    <source>
        <dbReference type="SAM" id="MobiDB-lite"/>
    </source>
</evidence>
<dbReference type="InterPro" id="IPR027357">
    <property type="entry name" value="DOCKER_dom"/>
</dbReference>
<accession>A0A9X6NBK7</accession>
<keyword evidence="4" id="KW-0732">Signal</keyword>
<dbReference type="GO" id="GO:0007264">
    <property type="term" value="P:small GTPase-mediated signal transduction"/>
    <property type="evidence" value="ECO:0007669"/>
    <property type="project" value="InterPro"/>
</dbReference>
<dbReference type="PANTHER" id="PTHR23317:SF76">
    <property type="entry name" value="LD20667P"/>
    <property type="match status" value="1"/>
</dbReference>
<evidence type="ECO:0000259" key="5">
    <source>
        <dbReference type="PROSITE" id="PS51651"/>
    </source>
</evidence>
<dbReference type="InterPro" id="IPR026791">
    <property type="entry name" value="DOCK"/>
</dbReference>
<dbReference type="Pfam" id="PF20421">
    <property type="entry name" value="DHR-2_Lobe_C"/>
    <property type="match status" value="1"/>
</dbReference>
<evidence type="ECO:0000256" key="4">
    <source>
        <dbReference type="SAM" id="SignalP"/>
    </source>
</evidence>
<organism evidence="6 7">
    <name type="scientific">Hypsibius exemplaris</name>
    <name type="common">Freshwater tardigrade</name>
    <dbReference type="NCBI Taxonomy" id="2072580"/>
    <lineage>
        <taxon>Eukaryota</taxon>
        <taxon>Metazoa</taxon>
        <taxon>Ecdysozoa</taxon>
        <taxon>Tardigrada</taxon>
        <taxon>Eutardigrada</taxon>
        <taxon>Parachela</taxon>
        <taxon>Hypsibioidea</taxon>
        <taxon>Hypsibiidae</taxon>
        <taxon>Hypsibius</taxon>
    </lineage>
</organism>
<dbReference type="Proteomes" id="UP000192578">
    <property type="component" value="Unassembled WGS sequence"/>
</dbReference>
<keyword evidence="7" id="KW-1185">Reference proteome</keyword>
<dbReference type="FunFam" id="1.20.58.740:FF:000002">
    <property type="entry name" value="Dedicator of cytokinesis protein 7"/>
    <property type="match status" value="1"/>
</dbReference>
<gene>
    <name evidence="6" type="ORF">BV898_15466</name>
</gene>
<dbReference type="Pfam" id="PF06920">
    <property type="entry name" value="DHR-2_Lobe_A"/>
    <property type="match status" value="1"/>
</dbReference>
<evidence type="ECO:0000313" key="7">
    <source>
        <dbReference type="Proteomes" id="UP000192578"/>
    </source>
</evidence>
<dbReference type="InterPro" id="IPR043161">
    <property type="entry name" value="DOCK_C_lobe_A"/>
</dbReference>
<evidence type="ECO:0000256" key="1">
    <source>
        <dbReference type="ARBA" id="ARBA00022658"/>
    </source>
</evidence>
<dbReference type="InterPro" id="IPR046773">
    <property type="entry name" value="DOCKER_Lobe_C"/>
</dbReference>
<feature type="signal peptide" evidence="4">
    <location>
        <begin position="1"/>
        <end position="20"/>
    </location>
</feature>
<feature type="chain" id="PRO_5040773953" evidence="4">
    <location>
        <begin position="21"/>
        <end position="1023"/>
    </location>
</feature>
<dbReference type="Pfam" id="PF20422">
    <property type="entry name" value="DHR-2_Lobe_B"/>
    <property type="match status" value="1"/>
</dbReference>
<feature type="domain" description="DOCKER" evidence="5">
    <location>
        <begin position="574"/>
        <end position="1007"/>
    </location>
</feature>
<dbReference type="InterPro" id="IPR046769">
    <property type="entry name" value="DOCKER_Lobe_A"/>
</dbReference>
<proteinExistence type="inferred from homology"/>
<dbReference type="InterPro" id="IPR016024">
    <property type="entry name" value="ARM-type_fold"/>
</dbReference>
<comment type="similarity">
    <text evidence="2">Belongs to the DOCK family.</text>
</comment>
<dbReference type="Gene3D" id="1.25.40.410">
    <property type="match status" value="1"/>
</dbReference>
<dbReference type="AlphaFoldDB" id="A0A9X6NBK7"/>
<dbReference type="EMBL" id="MTYJ01000209">
    <property type="protein sequence ID" value="OWA50965.1"/>
    <property type="molecule type" value="Genomic_DNA"/>
</dbReference>
<dbReference type="GO" id="GO:0005085">
    <property type="term" value="F:guanyl-nucleotide exchange factor activity"/>
    <property type="evidence" value="ECO:0007669"/>
    <property type="project" value="UniProtKB-KW"/>
</dbReference>
<dbReference type="Gene3D" id="1.20.58.740">
    <property type="match status" value="1"/>
</dbReference>
<dbReference type="OrthoDB" id="47328at2759"/>
<dbReference type="FunFam" id="1.25.40.410:FF:000002">
    <property type="entry name" value="Dedicator of cytokinesis protein 7"/>
    <property type="match status" value="1"/>
</dbReference>
<feature type="region of interest" description="Disordered" evidence="3">
    <location>
        <begin position="208"/>
        <end position="227"/>
    </location>
</feature>
<sequence>MTVFPCWIALSLFQWIFAYCKRINAKAVTLMEPTPLMSLKLDFLRILSAHEHLFPLNLPFAQSSAWMRSQPASPSPSVSSNNSQGSINSNSPLQNSVEISGAFKQQHFLIGLTLSELFAIFEVPNGALHVKAINVIRNLLSWHDSDPRYALKEARHRLAHLYLPLIGIIMEHLPQLYEFVADAQRKGSHLPAAIQQSVAMAIAGTPTSTADIGRRDNGDAGGQSRRPTLNAEATRHLLACFMWIVKSADEHTLRGWWEALQGQRLAQLLEIFQLTTHCFEYNGPKTLHTRGHTGVQREELKSMLGDAILGSILNRNDLGKRRAGGTLSSQNSVTLGGEGLRYRKDQLWRQAPMTYFESVEAKNEAILEGVLSAEITLTILDSVELIVQVISGQGILQDQLGAAFKVILHALSCSQSVQVYENLFACQRSMVSKFPELLFEAETEYCADLCLRLLSHCSSGIAAVRSQACASLYMLMRQNFEIGNSFSRVKMQVTISLSSLVGTINDLNEDFLRRSLKTILTYADQDAVLKTTSFPEQVRDLIFNLHMILSDTVKMKAYQEDPEMLMDLMYRIAKGYKNSPDLRLTWLANMSQKLGERGLYAEKAQCLVHSAALVSEYLHLLEDKKYLPLGCVSFENLSSNILEESAVSDDLMSPNEEGICTGKIFTEAGLQSLLSQAADAFEAASMFEGVNEIYKIVIPIVETYYDFKQLALIHNRLHEAFLKIDRLNGKRIFGTYFRVGFYGMKFGDLDGEEFVYKEPVITMLPEISHRLETFYAEKFGTAYVEMIKDSNVIKKNLLDPEKCYIQITFVEPYFDRWELRHRPTFFLRNYGLRRFVYSTPFTQDGRSHGDLHEQYKRKTIITTANAFPYVKTRIQVIAREQSVLTPIELAIDDMQKKTEELHCATKHEPPDAKMLQMVLQGCIGTTVNQGPLEIAAVFLSHPHDQPMTALQHKLRLCFKDFSRRCSEALKRNKTLIALDQKEYQRELEKNYQRFHDSIKPMLTYNQEMLAADELENSSTNSTC</sequence>
<dbReference type="InterPro" id="IPR043162">
    <property type="entry name" value="DOCK_C_lobe_C"/>
</dbReference>
<name>A0A9X6NBK7_HYPEX</name>
<dbReference type="PANTHER" id="PTHR23317">
    <property type="entry name" value="DEDICATOR OF CYTOKINESIS DOCK"/>
    <property type="match status" value="1"/>
</dbReference>